<dbReference type="Proteomes" id="UP000011991">
    <property type="component" value="Unassembled WGS sequence"/>
</dbReference>
<evidence type="ECO:0000313" key="2">
    <source>
        <dbReference type="Proteomes" id="UP000011991"/>
    </source>
</evidence>
<evidence type="ECO:0000313" key="1">
    <source>
        <dbReference type="EMBL" id="EMI18975.1"/>
    </source>
</evidence>
<accession>M5RI53</accession>
<protein>
    <submittedName>
        <fullName evidence="1">Uncharacterized protein</fullName>
    </submittedName>
</protein>
<organism evidence="1 2">
    <name type="scientific">Rhodopirellula maiorica SM1</name>
    <dbReference type="NCBI Taxonomy" id="1265738"/>
    <lineage>
        <taxon>Bacteria</taxon>
        <taxon>Pseudomonadati</taxon>
        <taxon>Planctomycetota</taxon>
        <taxon>Planctomycetia</taxon>
        <taxon>Pirellulales</taxon>
        <taxon>Pirellulaceae</taxon>
        <taxon>Novipirellula</taxon>
    </lineage>
</organism>
<gene>
    <name evidence="1" type="ORF">RMSM_04108</name>
</gene>
<comment type="caution">
    <text evidence="1">The sequence shown here is derived from an EMBL/GenBank/DDBJ whole genome shotgun (WGS) entry which is preliminary data.</text>
</comment>
<dbReference type="AlphaFoldDB" id="M5RI53"/>
<reference evidence="1 2" key="1">
    <citation type="journal article" date="2013" name="Mar. Genomics">
        <title>Expression of sulfatases in Rhodopirellula baltica and the diversity of sulfatases in the genus Rhodopirellula.</title>
        <authorList>
            <person name="Wegner C.E."/>
            <person name="Richter-Heitmann T."/>
            <person name="Klindworth A."/>
            <person name="Klockow C."/>
            <person name="Richter M."/>
            <person name="Achstetter T."/>
            <person name="Glockner F.O."/>
            <person name="Harder J."/>
        </authorList>
    </citation>
    <scope>NUCLEOTIDE SEQUENCE [LARGE SCALE GENOMIC DNA]</scope>
    <source>
        <strain evidence="1 2">SM1</strain>
    </source>
</reference>
<sequence>MPNFVLRFFHSNNINSAHFLHHRGCEIGRKVIRVLTPRLLVQVRLQARQRKQSEDSPLT</sequence>
<dbReference type="EMBL" id="ANOG01000591">
    <property type="protein sequence ID" value="EMI18975.1"/>
    <property type="molecule type" value="Genomic_DNA"/>
</dbReference>
<keyword evidence="2" id="KW-1185">Reference proteome</keyword>
<name>M5RI53_9BACT</name>
<dbReference type="PATRIC" id="fig|1265738.3.peg.4113"/>
<proteinExistence type="predicted"/>